<keyword evidence="6" id="KW-1185">Reference proteome</keyword>
<feature type="domain" description="DUF5801" evidence="4">
    <location>
        <begin position="196"/>
        <end position="322"/>
    </location>
</feature>
<evidence type="ECO:0000259" key="4">
    <source>
        <dbReference type="Pfam" id="PF19116"/>
    </source>
</evidence>
<dbReference type="Proteomes" id="UP000241247">
    <property type="component" value="Unassembled WGS sequence"/>
</dbReference>
<dbReference type="Gene3D" id="2.150.10.10">
    <property type="entry name" value="Serralysin-like metalloprotease, C-terminal"/>
    <property type="match status" value="1"/>
</dbReference>
<dbReference type="InterPro" id="IPR043824">
    <property type="entry name" value="DUF5801"/>
</dbReference>
<evidence type="ECO:0000313" key="6">
    <source>
        <dbReference type="Proteomes" id="UP000241247"/>
    </source>
</evidence>
<dbReference type="NCBIfam" id="TIGR03660">
    <property type="entry name" value="T1SS_rpt_143"/>
    <property type="match status" value="2"/>
</dbReference>
<dbReference type="InterPro" id="IPR018511">
    <property type="entry name" value="Hemolysin-typ_Ca-bd_CS"/>
</dbReference>
<dbReference type="InterPro" id="IPR011049">
    <property type="entry name" value="Serralysin-like_metalloprot_C"/>
</dbReference>
<dbReference type="PANTHER" id="PTHR38340:SF1">
    <property type="entry name" value="S-LAYER PROTEIN"/>
    <property type="match status" value="1"/>
</dbReference>
<dbReference type="Pfam" id="PF00353">
    <property type="entry name" value="HemolysinCabind"/>
    <property type="match status" value="3"/>
</dbReference>
<keyword evidence="2" id="KW-0964">Secreted</keyword>
<dbReference type="PROSITE" id="PS00330">
    <property type="entry name" value="HEMOLYSIN_CALCIUM"/>
    <property type="match status" value="3"/>
</dbReference>
<proteinExistence type="predicted"/>
<comment type="caution">
    <text evidence="5">The sequence shown here is derived from an EMBL/GenBank/DDBJ whole genome shotgun (WGS) entry which is preliminary data.</text>
</comment>
<dbReference type="NCBIfam" id="TIGR03661">
    <property type="entry name" value="T1SS_VCA0849"/>
    <property type="match status" value="1"/>
</dbReference>
<dbReference type="InterPro" id="IPR019959">
    <property type="entry name" value="T1SS-143_rpt-cont_dom"/>
</dbReference>
<dbReference type="NCBIfam" id="TIGR01965">
    <property type="entry name" value="VCBS_repeat"/>
    <property type="match status" value="3"/>
</dbReference>
<dbReference type="RefSeq" id="WP_170115951.1">
    <property type="nucleotide sequence ID" value="NZ_PZZZ01000009.1"/>
</dbReference>
<gene>
    <name evidence="5" type="ORF">C7449_10976</name>
</gene>
<name>A0A2T5AXK7_MYCDI</name>
<comment type="subcellular location">
    <subcellularLocation>
        <location evidence="1">Secreted</location>
    </subcellularLocation>
</comment>
<dbReference type="GO" id="GO:0005576">
    <property type="term" value="C:extracellular region"/>
    <property type="evidence" value="ECO:0007669"/>
    <property type="project" value="UniProtKB-SubCell"/>
</dbReference>
<dbReference type="PRINTS" id="PR00313">
    <property type="entry name" value="CABNDNGRPT"/>
</dbReference>
<dbReference type="InterPro" id="IPR010221">
    <property type="entry name" value="VCBS_dom"/>
</dbReference>
<accession>A0A2T5AXK7</accession>
<dbReference type="InterPro" id="IPR050557">
    <property type="entry name" value="RTX_toxin/Mannuronan_C5-epim"/>
</dbReference>
<feature type="domain" description="DUF5801" evidence="4">
    <location>
        <begin position="681"/>
        <end position="846"/>
    </location>
</feature>
<reference evidence="5 6" key="1">
    <citation type="submission" date="2018-04" db="EMBL/GenBank/DDBJ databases">
        <title>Genomic Encyclopedia of Type Strains, Phase IV (KMG-IV): sequencing the most valuable type-strain genomes for metagenomic binning, comparative biology and taxonomic classification.</title>
        <authorList>
            <person name="Goeker M."/>
        </authorList>
    </citation>
    <scope>NUCLEOTIDE SEQUENCE [LARGE SCALE GENOMIC DNA]</scope>
    <source>
        <strain evidence="5 6">DSM 7138</strain>
    </source>
</reference>
<organism evidence="5 6">
    <name type="scientific">Mycoplana dimorpha</name>
    <dbReference type="NCBI Taxonomy" id="28320"/>
    <lineage>
        <taxon>Bacteria</taxon>
        <taxon>Pseudomonadati</taxon>
        <taxon>Pseudomonadota</taxon>
        <taxon>Alphaproteobacteria</taxon>
        <taxon>Hyphomicrobiales</taxon>
        <taxon>Rhizobiaceae</taxon>
        <taxon>Mycoplana</taxon>
    </lineage>
</organism>
<dbReference type="GO" id="GO:0005509">
    <property type="term" value="F:calcium ion binding"/>
    <property type="evidence" value="ECO:0007669"/>
    <property type="project" value="InterPro"/>
</dbReference>
<dbReference type="SUPFAM" id="SSF51120">
    <property type="entry name" value="beta-Roll"/>
    <property type="match status" value="2"/>
</dbReference>
<dbReference type="EMBL" id="PZZZ01000009">
    <property type="protein sequence ID" value="PTM91472.1"/>
    <property type="molecule type" value="Genomic_DNA"/>
</dbReference>
<feature type="domain" description="DUF5801" evidence="4">
    <location>
        <begin position="1035"/>
        <end position="1169"/>
    </location>
</feature>
<dbReference type="InterPro" id="IPR001343">
    <property type="entry name" value="Hemolysn_Ca-bd"/>
</dbReference>
<dbReference type="InterPro" id="IPR019960">
    <property type="entry name" value="T1SS_VCA0849"/>
</dbReference>
<dbReference type="Pfam" id="PF19116">
    <property type="entry name" value="DUF5801"/>
    <property type="match status" value="4"/>
</dbReference>
<evidence type="ECO:0000313" key="5">
    <source>
        <dbReference type="EMBL" id="PTM91472.1"/>
    </source>
</evidence>
<feature type="region of interest" description="Disordered" evidence="3">
    <location>
        <begin position="1"/>
        <end position="22"/>
    </location>
</feature>
<dbReference type="Pfam" id="PF16184">
    <property type="entry name" value="Cadherin_3"/>
    <property type="match status" value="1"/>
</dbReference>
<feature type="domain" description="DUF5801" evidence="4">
    <location>
        <begin position="485"/>
        <end position="658"/>
    </location>
</feature>
<sequence>MSGGVDLESGAGKGADRNQASQRPVMLAQAGDLDPNAGNAPGSSDATMSIVPDASNVAHLPADIAIDDIRVEGKNLVLVQADGSEVVIVGGASNVPTFLLGEVALPQQAVIAALEQNNINVAAGPDGSYSASSTALSSGARFDEIQGSQGPEQIELIGLLGDTTQPDAVPANTVLLFDDIPLVAENAVLVVAEGANADGSFENQIIDGRFGFDGGADVGVITSVGLNGVTDPENGSAFGLTSDGKPVVITVNGLTITGTADGKVVFTLTVTNAATGAFTFAQRGPLDHPDKGETGSLDPLRLKFSYTVTDNNGSSATGTLSIDINDDGPTIGAPGAAATVEESGLVTESMTTSVTDVALGVNWGADSGSQRSLTFAVQDAPAGLTSGGVAVHYDISPDGRALIAYAGEGDARSPVFIVTLDATSAQGSYSFRLVGPLDHADDANATQLDFRFVATDADGDSAEGSFAVIVNDDMPTVTLSAPGSVTVDESLLAQNDDIPLTNPLKLLSVAALFAGVQNPGHDAHGAPLGPLAYAQSATAVVTVEAKFGADGKAASGAQVLALAVAEVDSGLRTTEGQKIVLSLENGLVVGRIEGTGKAAFALAIGQDGKISVVQYVSLAHDNPLSHDEGVSISKGAVLVTVTIKDADGDTASHSIDISDKIVFEDDGPSLGLFGRNALFTVRADESAGLQADDKANLSAIFSSVAEAGVDAHGTGGPLAYAQSAHAALFDTTVYGTDRAAATGAKVYSLALTGAESGLTTTEGQAIVLSLEGGIVVGRVAETGKAAFAVAIDAVTGKVSTVLYLSLAHGNPNASNEDVSLAANTIRAVLTVKDGDGDTATGSADISGFIRFHDDAPKTTGAVFAGTLQDEAQTLFAGNVEGSAGAREVSGNAGALFNVGADGLREVTIGSLPSLSAIYNDQGVGKVESVTWTSSAAGGVTTWTATGNVSGTAVATLTIRADGSYLFKLGAPLAHPTAGASEEDLTLTFKYKVTDGDGDSASGSLTVKVNDDTPTAGYSGNISLTENRLADGTFEVRSVEGKMNFGAGADGARITALNYDLKSTSGFFAYDADAGNSPVVKVALTSNGQPITVAALENSPTTLVGKLADGTIIFEIKVTDPLAGKYTFTQFGPLDHPDRGESGDADAIRMRVSFTVTDADGDTASGHVQIDVMDDAPEILGAAVPANLLANGSFADGNWEHAESWGNWTTFGTGWAIEGTVPGQDGVRLERVADNYLGMHASDGGYMVDLGATPGNIKLSQNVAGLENGKHYTLGFEIGTPSVGSAALNVYWNGVLVQTYVPGSTMTKISLDVIAKTGMNTLTFEEVGNASDNTGTFLANVSLTAGSAMPVLQGTMGEDDGSATFSFVSGVHFDYGADGPGAVTFDTAAATIATPTGTTLAIPPISYNAVTGELTVSPGWGFDGLGKGEIATLTIPFTVKDGDGDTKSGVYQIKIVGDNDGPRVSIGTPFGGTMTEYAEGDPRAGSDADRTYFDDNYNGGTFHLYDDQADTHTVAVRPAETGYLGWLEAIVTEETLNDGAGVVTWKYHVSDKALNPLAAGEVKVETFFITITDQHGASVEQKIEVKLIGTNDRPVITLEAGDKDFAPLVETDAGLSANGTLSVTDPDFTDVVTAKVTGVSASGSGIESRFTPEQLLSFFNVQQAVIDAAHTSGKVQWSFNSGSEAFNFLPHGFQSVLNYTITVSDGRGGTDQHVVQIKLTGTNDKPVITLEAGDKDFAPLVETDAGLSANGTLSVTDPDFTDVVTAKVTGVSASGSGIESRFTPEQLLSFFNVQQAVIDAAHTSGKVQWSFNSGSEAFNFLPHGFQSVLNYTITVSDGRGGTDQHVVQIKLTGTNDRPVIDLDVNAPGNGADLPLVYEQNAYWFASNGSLSDVDSPTMKSLTASLGETWKPGEDSLSLNASAKAASDAAGLTVTFENGRLSITGLASQAVYQTILRGLVYENVSDNPTVGNRTITVVATDQHGADSLAQTATLNVLPVNDPPTLTGDFKAQVNKGQSYTLTAEDIGFSDPDDTEVTFIVTSQSHGGIRVDGVPSISFTSQQLAEGRVTFLHDGSTDRAASFNVYVEDGNEDGSTYGTPSGPTPRTFTFDVILPLVAVGETIRTNADNGAKLLIPVEALLWNDGSSEGMSLSVKSVVENNKVDLQGDRVWFHVDNGGVNGFNYTVSDGVSTSSATASVLKNQSLNGTDDNDILLAWDKGSGQSAAYTLSGGKGHDVLIGANNERNNGEVSNTLHGGDGNDLLIGGTRAVNFLYGGDGDDTLYGQDRDDTLDGGAGNDTLYGGAGNDILYGGDGNDILYGGAGNDTLYGGAGNDRLLGGAGLNTLTGGSGKDTFVIDAEALREVNLVDVITDFNRGEEDVLDISDLLDKALGSTTTAWSVAQGSVSAVVQNGSTFISVNDGAGSHTIAELKGYTQSAVKILYHDQEQDVTTHTA</sequence>
<evidence type="ECO:0000256" key="3">
    <source>
        <dbReference type="SAM" id="MobiDB-lite"/>
    </source>
</evidence>
<evidence type="ECO:0000256" key="2">
    <source>
        <dbReference type="ARBA" id="ARBA00022525"/>
    </source>
</evidence>
<dbReference type="PANTHER" id="PTHR38340">
    <property type="entry name" value="S-LAYER PROTEIN"/>
    <property type="match status" value="1"/>
</dbReference>
<protein>
    <submittedName>
        <fullName evidence="5">T1SS-143 domain-containing protein/predicted secreted protein (Type I secretion substrate)</fullName>
    </submittedName>
</protein>
<dbReference type="Gene3D" id="2.60.120.260">
    <property type="entry name" value="Galactose-binding domain-like"/>
    <property type="match status" value="1"/>
</dbReference>
<evidence type="ECO:0000256" key="1">
    <source>
        <dbReference type="ARBA" id="ARBA00004613"/>
    </source>
</evidence>